<feature type="domain" description="Lon N-terminal" evidence="1">
    <location>
        <begin position="16"/>
        <end position="202"/>
    </location>
</feature>
<dbReference type="PANTHER" id="PTHR46732:SF8">
    <property type="entry name" value="ATP-DEPENDENT PROTEASE LA (LON) DOMAIN PROTEIN"/>
    <property type="match status" value="1"/>
</dbReference>
<organism evidence="2 3">
    <name type="scientific">Micavibrio aeruginosavorus</name>
    <dbReference type="NCBI Taxonomy" id="349221"/>
    <lineage>
        <taxon>Bacteria</taxon>
        <taxon>Pseudomonadati</taxon>
        <taxon>Bdellovibrionota</taxon>
        <taxon>Bdellovibrionia</taxon>
        <taxon>Bdellovibrionales</taxon>
        <taxon>Pseudobdellovibrionaceae</taxon>
        <taxon>Micavibrio</taxon>
    </lineage>
</organism>
<gene>
    <name evidence="2" type="ORF">DI626_04545</name>
</gene>
<accession>A0A2W5BZN1</accession>
<dbReference type="InterPro" id="IPR046336">
    <property type="entry name" value="Lon_prtase_N_sf"/>
</dbReference>
<evidence type="ECO:0000313" key="2">
    <source>
        <dbReference type="EMBL" id="PZO87188.1"/>
    </source>
</evidence>
<evidence type="ECO:0000313" key="3">
    <source>
        <dbReference type="Proteomes" id="UP000249557"/>
    </source>
</evidence>
<proteinExistence type="predicted"/>
<sequence>MTARSRQSFENLPGEIPIFPLRGVLLLPGGQLPLNIFEPRYIAMVDAAVSSHRLIGMIQPDDAGTLYKVGCAGRISSYNETDDGRYEIVLSGICRFRVEEELAQMHGYRRARASWTEFSRDLEQMSCLDMDRTKLKSLLKNYFKKQNLTCSWEAVDMASDEKLITTLAMICPLDHQEKQALLEAPCCKERAQLFMTMLEMECTGDCGCAH</sequence>
<dbReference type="InterPro" id="IPR015947">
    <property type="entry name" value="PUA-like_sf"/>
</dbReference>
<dbReference type="Gene3D" id="1.20.58.1480">
    <property type="match status" value="1"/>
</dbReference>
<evidence type="ECO:0000259" key="1">
    <source>
        <dbReference type="PROSITE" id="PS51787"/>
    </source>
</evidence>
<comment type="caution">
    <text evidence="2">The sequence shown here is derived from an EMBL/GenBank/DDBJ whole genome shotgun (WGS) entry which is preliminary data.</text>
</comment>
<dbReference type="PANTHER" id="PTHR46732">
    <property type="entry name" value="ATP-DEPENDENT PROTEASE LA (LON) DOMAIN PROTEIN"/>
    <property type="match status" value="1"/>
</dbReference>
<dbReference type="EMBL" id="QFNK01000069">
    <property type="protein sequence ID" value="PZO87188.1"/>
    <property type="molecule type" value="Genomic_DNA"/>
</dbReference>
<dbReference type="SUPFAM" id="SSF88697">
    <property type="entry name" value="PUA domain-like"/>
    <property type="match status" value="1"/>
</dbReference>
<name>A0A2W5BZN1_9BACT</name>
<dbReference type="AlphaFoldDB" id="A0A2W5BZN1"/>
<dbReference type="InterPro" id="IPR003111">
    <property type="entry name" value="Lon_prtase_N"/>
</dbReference>
<dbReference type="Pfam" id="PF02190">
    <property type="entry name" value="LON_substr_bdg"/>
    <property type="match status" value="1"/>
</dbReference>
<reference evidence="2 3" key="1">
    <citation type="submission" date="2017-08" db="EMBL/GenBank/DDBJ databases">
        <title>Infants hospitalized years apart are colonized by the same room-sourced microbial strains.</title>
        <authorList>
            <person name="Brooks B."/>
            <person name="Olm M.R."/>
            <person name="Firek B.A."/>
            <person name="Baker R."/>
            <person name="Thomas B.C."/>
            <person name="Morowitz M.J."/>
            <person name="Banfield J.F."/>
        </authorList>
    </citation>
    <scope>NUCLEOTIDE SEQUENCE [LARGE SCALE GENOMIC DNA]</scope>
    <source>
        <strain evidence="2">S2_018_000_R2_104</strain>
    </source>
</reference>
<dbReference type="SMART" id="SM00464">
    <property type="entry name" value="LON"/>
    <property type="match status" value="1"/>
</dbReference>
<dbReference type="Proteomes" id="UP000249557">
    <property type="component" value="Unassembled WGS sequence"/>
</dbReference>
<protein>
    <submittedName>
        <fullName evidence="2">Peptidase S16</fullName>
    </submittedName>
</protein>
<dbReference type="Gene3D" id="2.30.130.40">
    <property type="entry name" value="LON domain-like"/>
    <property type="match status" value="1"/>
</dbReference>
<dbReference type="PROSITE" id="PS51787">
    <property type="entry name" value="LON_N"/>
    <property type="match status" value="1"/>
</dbReference>